<dbReference type="CDD" id="cd07316">
    <property type="entry name" value="terB_like_DjlA"/>
    <property type="match status" value="1"/>
</dbReference>
<keyword evidence="3" id="KW-1185">Reference proteome</keyword>
<dbReference type="EMBL" id="JAMZFT010000001">
    <property type="protein sequence ID" value="MCP1334942.1"/>
    <property type="molecule type" value="Genomic_DNA"/>
</dbReference>
<evidence type="ECO:0000259" key="1">
    <source>
        <dbReference type="PROSITE" id="PS50076"/>
    </source>
</evidence>
<dbReference type="RefSeq" id="WP_269330904.1">
    <property type="nucleotide sequence ID" value="NZ_JAMZFT010000001.1"/>
</dbReference>
<dbReference type="SMART" id="SM00271">
    <property type="entry name" value="DnaJ"/>
    <property type="match status" value="1"/>
</dbReference>
<organism evidence="2 3">
    <name type="scientific">Futiania mangrovi</name>
    <dbReference type="NCBI Taxonomy" id="2959716"/>
    <lineage>
        <taxon>Bacteria</taxon>
        <taxon>Pseudomonadati</taxon>
        <taxon>Pseudomonadota</taxon>
        <taxon>Alphaproteobacteria</taxon>
        <taxon>Futianiales</taxon>
        <taxon>Futianiaceae</taxon>
        <taxon>Futiania</taxon>
    </lineage>
</organism>
<gene>
    <name evidence="2" type="ORF">NJQ99_00805</name>
</gene>
<dbReference type="Gene3D" id="1.10.3680.10">
    <property type="entry name" value="TerB-like"/>
    <property type="match status" value="1"/>
</dbReference>
<dbReference type="InterPro" id="IPR001623">
    <property type="entry name" value="DnaJ_domain"/>
</dbReference>
<proteinExistence type="predicted"/>
<feature type="domain" description="J" evidence="1">
    <location>
        <begin position="173"/>
        <end position="239"/>
    </location>
</feature>
<dbReference type="SUPFAM" id="SSF46565">
    <property type="entry name" value="Chaperone J-domain"/>
    <property type="match status" value="1"/>
</dbReference>
<protein>
    <submittedName>
        <fullName evidence="2">TerB family tellurite resistance protein</fullName>
    </submittedName>
</protein>
<dbReference type="Proteomes" id="UP001055804">
    <property type="component" value="Unassembled WGS sequence"/>
</dbReference>
<dbReference type="CDD" id="cd06257">
    <property type="entry name" value="DnaJ"/>
    <property type="match status" value="1"/>
</dbReference>
<evidence type="ECO:0000313" key="3">
    <source>
        <dbReference type="Proteomes" id="UP001055804"/>
    </source>
</evidence>
<dbReference type="InterPro" id="IPR050817">
    <property type="entry name" value="DjlA_DnaK_co-chaperone"/>
</dbReference>
<dbReference type="InterPro" id="IPR007791">
    <property type="entry name" value="DjlA_N"/>
</dbReference>
<evidence type="ECO:0000313" key="2">
    <source>
        <dbReference type="EMBL" id="MCP1334942.1"/>
    </source>
</evidence>
<dbReference type="Pfam" id="PF00226">
    <property type="entry name" value="DnaJ"/>
    <property type="match status" value="1"/>
</dbReference>
<dbReference type="PROSITE" id="PS50076">
    <property type="entry name" value="DNAJ_2"/>
    <property type="match status" value="1"/>
</dbReference>
<dbReference type="Pfam" id="PF05099">
    <property type="entry name" value="TerB"/>
    <property type="match status" value="1"/>
</dbReference>
<dbReference type="Gene3D" id="1.10.287.110">
    <property type="entry name" value="DnaJ domain"/>
    <property type="match status" value="1"/>
</dbReference>
<dbReference type="AlphaFoldDB" id="A0A9J6PAB2"/>
<dbReference type="InterPro" id="IPR029024">
    <property type="entry name" value="TerB-like"/>
</dbReference>
<reference evidence="2" key="1">
    <citation type="submission" date="2022-06" db="EMBL/GenBank/DDBJ databases">
        <title>Isolation and Genomics of Futiania mangrovii gen. nov., sp. nov., a Rare and Metabolically-versatile member in the Class Alphaproteobacteria.</title>
        <authorList>
            <person name="Liu L."/>
            <person name="Huang W.-C."/>
            <person name="Pan J."/>
            <person name="Li J."/>
            <person name="Huang Y."/>
            <person name="Du H."/>
            <person name="Liu Y."/>
            <person name="Li M."/>
        </authorList>
    </citation>
    <scope>NUCLEOTIDE SEQUENCE</scope>
    <source>
        <strain evidence="2">FT118</strain>
    </source>
</reference>
<accession>A0A9J6PAB2</accession>
<sequence>MSMWSKLAGAADSIGLPGPLGDLLRSFDSGRGVSAPHGAHAPERSVAFSIALIALSAKLAKADGSVSQDEIAAFGDVLHVPQGEAGNVARVFNLAGQATAGFEGYARQVARMFRDNPAVLEDVLDALFHIAKADGVMHPSECAYLEEVAEIFGFSEAEWRRLKITHLGRAEDDPYVVLGIDPDASDQDVRTAYRRLARDNHPDRMMARGVPSELIGMANEKLAAINAAHARIRAERGLK</sequence>
<comment type="caution">
    <text evidence="2">The sequence shown here is derived from an EMBL/GenBank/DDBJ whole genome shotgun (WGS) entry which is preliminary data.</text>
</comment>
<dbReference type="PANTHER" id="PTHR24074">
    <property type="entry name" value="CO-CHAPERONE PROTEIN DJLA"/>
    <property type="match status" value="1"/>
</dbReference>
<dbReference type="SUPFAM" id="SSF158682">
    <property type="entry name" value="TerB-like"/>
    <property type="match status" value="1"/>
</dbReference>
<dbReference type="PRINTS" id="PR00625">
    <property type="entry name" value="JDOMAIN"/>
</dbReference>
<dbReference type="InterPro" id="IPR036869">
    <property type="entry name" value="J_dom_sf"/>
</dbReference>
<name>A0A9J6PAB2_9PROT</name>